<dbReference type="GO" id="GO:0016740">
    <property type="term" value="F:transferase activity"/>
    <property type="evidence" value="ECO:0007669"/>
    <property type="project" value="UniProtKB-KW"/>
</dbReference>
<gene>
    <name evidence="1" type="ORF">GQ26_0120230</name>
</gene>
<comment type="caution">
    <text evidence="1">The sequence shown here is derived from an EMBL/GenBank/DDBJ whole genome shotgun (WGS) entry which is preliminary data.</text>
</comment>
<protein>
    <submittedName>
        <fullName evidence="1">Putative arginyl-tRNA--protein transferase</fullName>
    </submittedName>
</protein>
<reference key="1">
    <citation type="journal article" date="2014" name="PLoS Genet.">
        <title>Signature Gene Expression Reveals Novel Clues to the Molecular Mechanisms of Dimorphic Transition in Penicillium marneffei.</title>
        <authorList>
            <person name="Yang E."/>
            <person name="Wang G."/>
            <person name="Cai J."/>
            <person name="Woo P.C."/>
            <person name="Lau S.K."/>
            <person name="Yuen K.-Y."/>
            <person name="Chow W.-N."/>
            <person name="Lin X."/>
        </authorList>
    </citation>
    <scope>NUCLEOTIDE SEQUENCE [LARGE SCALE GENOMIC DNA]</scope>
    <source>
        <strain>PM1</strain>
    </source>
</reference>
<dbReference type="HOGENOM" id="CLU_2596797_0_0_1"/>
<evidence type="ECO:0000313" key="1">
    <source>
        <dbReference type="EMBL" id="KFX48283.1"/>
    </source>
</evidence>
<keyword evidence="1" id="KW-0808">Transferase</keyword>
<feature type="non-terminal residue" evidence="1">
    <location>
        <position position="1"/>
    </location>
</feature>
<dbReference type="EMBL" id="JPOX01000012">
    <property type="protein sequence ID" value="KFX48283.1"/>
    <property type="molecule type" value="Genomic_DNA"/>
</dbReference>
<name>A0A093XSN8_TALMA</name>
<organism evidence="1">
    <name type="scientific">Talaromyces marneffei PM1</name>
    <dbReference type="NCBI Taxonomy" id="1077442"/>
    <lineage>
        <taxon>Eukaryota</taxon>
        <taxon>Fungi</taxon>
        <taxon>Dikarya</taxon>
        <taxon>Ascomycota</taxon>
        <taxon>Pezizomycotina</taxon>
        <taxon>Eurotiomycetes</taxon>
        <taxon>Eurotiomycetidae</taxon>
        <taxon>Eurotiales</taxon>
        <taxon>Trichocomaceae</taxon>
        <taxon>Talaromyces</taxon>
        <taxon>Talaromyces sect. Talaromyces</taxon>
    </lineage>
</organism>
<accession>A0A093XSN8</accession>
<dbReference type="AlphaFoldDB" id="A0A093XSN8"/>
<sequence>YWNETGGFIQYKGIGGAKGRFLGFFSGMSTTDIGKIIINSDLHTELNSAYSRRIRIYRNRHHCYGVRGDCQPSKECSSGH</sequence>
<reference evidence="1" key="2">
    <citation type="journal article" date="2014" name="PLoS Genet.">
        <title>Signature gene expression reveals novel clues to the molecular mechanisms of dimorphic transition in Penicillium marneffei.</title>
        <authorList>
            <person name="Yang E."/>
            <person name="Wang G."/>
            <person name="Cai J."/>
            <person name="Woo P.C."/>
            <person name="Lau S.K."/>
            <person name="Yuen K.-Y."/>
            <person name="Chow W.-N."/>
            <person name="Lin X."/>
        </authorList>
    </citation>
    <scope>NUCLEOTIDE SEQUENCE</scope>
    <source>
        <strain evidence="1">PM1</strain>
    </source>
</reference>
<proteinExistence type="predicted"/>